<name>A0A067DZL5_CITSI</name>
<proteinExistence type="predicted"/>
<accession>A0A067DZL5</accession>
<keyword evidence="3" id="KW-1185">Reference proteome</keyword>
<protein>
    <submittedName>
        <fullName evidence="2">Uncharacterized protein</fullName>
    </submittedName>
</protein>
<feature type="compositionally biased region" description="Basic and acidic residues" evidence="1">
    <location>
        <begin position="108"/>
        <end position="117"/>
    </location>
</feature>
<feature type="region of interest" description="Disordered" evidence="1">
    <location>
        <begin position="90"/>
        <end position="117"/>
    </location>
</feature>
<dbReference type="EMBL" id="KK785146">
    <property type="protein sequence ID" value="KDO48253.1"/>
    <property type="molecule type" value="Genomic_DNA"/>
</dbReference>
<reference evidence="2 3" key="1">
    <citation type="submission" date="2014-04" db="EMBL/GenBank/DDBJ databases">
        <authorList>
            <consortium name="International Citrus Genome Consortium"/>
            <person name="Gmitter F."/>
            <person name="Chen C."/>
            <person name="Farmerie W."/>
            <person name="Harkins T."/>
            <person name="Desany B."/>
            <person name="Mohiuddin M."/>
            <person name="Kodira C."/>
            <person name="Borodovsky M."/>
            <person name="Lomsadze A."/>
            <person name="Burns P."/>
            <person name="Jenkins J."/>
            <person name="Prochnik S."/>
            <person name="Shu S."/>
            <person name="Chapman J."/>
            <person name="Pitluck S."/>
            <person name="Schmutz J."/>
            <person name="Rokhsar D."/>
        </authorList>
    </citation>
    <scope>NUCLEOTIDE SEQUENCE</scope>
</reference>
<organism evidence="2 3">
    <name type="scientific">Citrus sinensis</name>
    <name type="common">Sweet orange</name>
    <name type="synonym">Citrus aurantium var. sinensis</name>
    <dbReference type="NCBI Taxonomy" id="2711"/>
    <lineage>
        <taxon>Eukaryota</taxon>
        <taxon>Viridiplantae</taxon>
        <taxon>Streptophyta</taxon>
        <taxon>Embryophyta</taxon>
        <taxon>Tracheophyta</taxon>
        <taxon>Spermatophyta</taxon>
        <taxon>Magnoliopsida</taxon>
        <taxon>eudicotyledons</taxon>
        <taxon>Gunneridae</taxon>
        <taxon>Pentapetalae</taxon>
        <taxon>rosids</taxon>
        <taxon>malvids</taxon>
        <taxon>Sapindales</taxon>
        <taxon>Rutaceae</taxon>
        <taxon>Aurantioideae</taxon>
        <taxon>Citrus</taxon>
    </lineage>
</organism>
<sequence>MRNTHHRLSRSGGPDKRHTINNVSSAAVHTFLTIHWFTQDGENENIFRSSSLSAIRLAIGISIKRPSFGCLDISVLTGGEADQAAQLVPQGGCQRGRRPSIGSVVGRNGEEDRREAD</sequence>
<evidence type="ECO:0000313" key="3">
    <source>
        <dbReference type="Proteomes" id="UP000027120"/>
    </source>
</evidence>
<gene>
    <name evidence="2" type="ORF">CISIN_1g044817mg</name>
</gene>
<evidence type="ECO:0000313" key="2">
    <source>
        <dbReference type="EMBL" id="KDO48253.1"/>
    </source>
</evidence>
<evidence type="ECO:0000256" key="1">
    <source>
        <dbReference type="SAM" id="MobiDB-lite"/>
    </source>
</evidence>
<dbReference type="Proteomes" id="UP000027120">
    <property type="component" value="Unassembled WGS sequence"/>
</dbReference>
<dbReference type="AlphaFoldDB" id="A0A067DZL5"/>